<feature type="transmembrane region" description="Helical" evidence="1">
    <location>
        <begin position="37"/>
        <end position="64"/>
    </location>
</feature>
<gene>
    <name evidence="2" type="ORF">IC006_1090</name>
    <name evidence="3" type="ORF">IC007_1065</name>
</gene>
<keyword evidence="1" id="KW-0812">Transmembrane</keyword>
<evidence type="ECO:0000313" key="3">
    <source>
        <dbReference type="EMBL" id="BBG26550.1"/>
    </source>
</evidence>
<feature type="transmembrane region" description="Helical" evidence="1">
    <location>
        <begin position="71"/>
        <end position="91"/>
    </location>
</feature>
<protein>
    <submittedName>
        <fullName evidence="3">Uncharacterized protein</fullName>
    </submittedName>
</protein>
<dbReference type="AlphaFoldDB" id="A0A510E397"/>
<dbReference type="EMBL" id="AP018930">
    <property type="protein sequence ID" value="BBG26550.1"/>
    <property type="molecule type" value="Genomic_DNA"/>
</dbReference>
<dbReference type="EMBL" id="AP018929">
    <property type="protein sequence ID" value="BBG23795.1"/>
    <property type="molecule type" value="Genomic_DNA"/>
</dbReference>
<evidence type="ECO:0000313" key="4">
    <source>
        <dbReference type="Proteomes" id="UP000322983"/>
    </source>
</evidence>
<accession>A0A510E397</accession>
<keyword evidence="1" id="KW-1133">Transmembrane helix</keyword>
<dbReference type="KEGG" id="step:IC006_1090"/>
<reference evidence="3 4" key="2">
    <citation type="journal article" date="2020" name="Int. J. Syst. Evol. Microbiol.">
        <title>Sulfuracidifex tepidarius gen. nov., sp. nov. and transfer of Sulfolobus metallicus Huber and Stetter 1992 to the genus Sulfuracidifex as Sulfuracidifex metallicus comb. nov.</title>
        <authorList>
            <person name="Itoh T."/>
            <person name="Miura T."/>
            <person name="Sakai H.D."/>
            <person name="Kato S."/>
            <person name="Ohkuma M."/>
            <person name="Takashina T."/>
        </authorList>
    </citation>
    <scope>NUCLEOTIDE SEQUENCE</scope>
    <source>
        <strain evidence="2 4">IC-006</strain>
        <strain evidence="3">IC-007</strain>
    </source>
</reference>
<sequence length="92" mass="11188">MFLFLFYTLASYPYHVFLNNKLSNEKAFLFTWLTSPFIVSYFFIYNIYAVFMIIIQLISYIVLFKYKLYSIIYYGIPFLATFLYLLLLFLIT</sequence>
<evidence type="ECO:0000313" key="5">
    <source>
        <dbReference type="Proteomes" id="UP000325030"/>
    </source>
</evidence>
<organism evidence="3 5">
    <name type="scientific">Sulfuracidifex tepidarius</name>
    <dbReference type="NCBI Taxonomy" id="1294262"/>
    <lineage>
        <taxon>Archaea</taxon>
        <taxon>Thermoproteota</taxon>
        <taxon>Thermoprotei</taxon>
        <taxon>Sulfolobales</taxon>
        <taxon>Sulfolobaceae</taxon>
        <taxon>Sulfuracidifex</taxon>
    </lineage>
</organism>
<accession>A0A510DUE3</accession>
<dbReference type="Proteomes" id="UP000322983">
    <property type="component" value="Chromosome"/>
</dbReference>
<name>A0A510E397_9CREN</name>
<evidence type="ECO:0000313" key="2">
    <source>
        <dbReference type="EMBL" id="BBG23795.1"/>
    </source>
</evidence>
<evidence type="ECO:0000256" key="1">
    <source>
        <dbReference type="SAM" id="Phobius"/>
    </source>
</evidence>
<dbReference type="Proteomes" id="UP000325030">
    <property type="component" value="Chromosome"/>
</dbReference>
<keyword evidence="4" id="KW-1185">Reference proteome</keyword>
<proteinExistence type="predicted"/>
<keyword evidence="1" id="KW-0472">Membrane</keyword>
<reference evidence="5" key="1">
    <citation type="submission" date="2018-09" db="EMBL/GenBank/DDBJ databases">
        <title>Complete Genome Sequencing of Sulfolobus sp. JCM 16834.</title>
        <authorList>
            <person name="Kato S."/>
            <person name="Itoh T."/>
            <person name="Ohkuma M."/>
        </authorList>
    </citation>
    <scope>NUCLEOTIDE SEQUENCE [LARGE SCALE GENOMIC DNA]</scope>
    <source>
        <strain evidence="5">IC-007</strain>
    </source>
</reference>